<evidence type="ECO:0000313" key="7">
    <source>
        <dbReference type="Proteomes" id="UP000010797"/>
    </source>
</evidence>
<dbReference type="PANTHER" id="PTHR12001">
    <property type="entry name" value="GERANYLGERANYL PYROPHOSPHATE SYNTHASE"/>
    <property type="match status" value="1"/>
</dbReference>
<evidence type="ECO:0008006" key="8">
    <source>
        <dbReference type="Google" id="ProtNLM"/>
    </source>
</evidence>
<dbReference type="RefSeq" id="WP_015262727.1">
    <property type="nucleotide sequence ID" value="NC_019903.1"/>
</dbReference>
<proteinExistence type="inferred from homology"/>
<evidence type="ECO:0000256" key="3">
    <source>
        <dbReference type="ARBA" id="ARBA00022679"/>
    </source>
</evidence>
<dbReference type="GO" id="GO:0046872">
    <property type="term" value="F:metal ion binding"/>
    <property type="evidence" value="ECO:0007669"/>
    <property type="project" value="UniProtKB-KW"/>
</dbReference>
<dbReference type="HOGENOM" id="CLU_094946_0_0_9"/>
<dbReference type="SUPFAM" id="SSF48576">
    <property type="entry name" value="Terpenoid synthases"/>
    <property type="match status" value="1"/>
</dbReference>
<dbReference type="eggNOG" id="COG0142">
    <property type="taxonomic scope" value="Bacteria"/>
</dbReference>
<dbReference type="Proteomes" id="UP000010797">
    <property type="component" value="Chromosome"/>
</dbReference>
<dbReference type="GO" id="GO:0008299">
    <property type="term" value="P:isoprenoid biosynthetic process"/>
    <property type="evidence" value="ECO:0007669"/>
    <property type="project" value="TreeGrafter"/>
</dbReference>
<gene>
    <name evidence="6" type="ordered locus">Desdi_2328</name>
</gene>
<evidence type="ECO:0000256" key="5">
    <source>
        <dbReference type="ARBA" id="ARBA00022842"/>
    </source>
</evidence>
<dbReference type="STRING" id="871963.Desdi_2328"/>
<dbReference type="Gene3D" id="1.10.600.10">
    <property type="entry name" value="Farnesyl Diphosphate Synthase"/>
    <property type="match status" value="1"/>
</dbReference>
<comment type="similarity">
    <text evidence="2">Belongs to the FPP/GGPP synthase family.</text>
</comment>
<evidence type="ECO:0000256" key="1">
    <source>
        <dbReference type="ARBA" id="ARBA00001946"/>
    </source>
</evidence>
<comment type="cofactor">
    <cofactor evidence="1">
        <name>Mg(2+)</name>
        <dbReference type="ChEBI" id="CHEBI:18420"/>
    </cofactor>
</comment>
<organism evidence="6 7">
    <name type="scientific">Desulfitobacterium dichloroeliminans (strain LMG P-21439 / DCA1)</name>
    <dbReference type="NCBI Taxonomy" id="871963"/>
    <lineage>
        <taxon>Bacteria</taxon>
        <taxon>Bacillati</taxon>
        <taxon>Bacillota</taxon>
        <taxon>Clostridia</taxon>
        <taxon>Eubacteriales</taxon>
        <taxon>Desulfitobacteriaceae</taxon>
        <taxon>Desulfitobacterium</taxon>
    </lineage>
</organism>
<dbReference type="OrthoDB" id="1795180at2"/>
<keyword evidence="5" id="KW-0460">Magnesium</keyword>
<protein>
    <recommendedName>
        <fullName evidence="8">Geranylgeranyl pyrophosphate synthase</fullName>
    </recommendedName>
</protein>
<keyword evidence="4" id="KW-0479">Metal-binding</keyword>
<dbReference type="EMBL" id="CP003344">
    <property type="protein sequence ID" value="AGA69754.1"/>
    <property type="molecule type" value="Genomic_DNA"/>
</dbReference>
<dbReference type="AlphaFoldDB" id="L0F7D6"/>
<dbReference type="KEGG" id="ddl:Desdi_2328"/>
<name>L0F7D6_DESDL</name>
<dbReference type="PANTHER" id="PTHR12001:SF85">
    <property type="entry name" value="SHORT CHAIN ISOPRENYL DIPHOSPHATE SYNTHASE"/>
    <property type="match status" value="1"/>
</dbReference>
<dbReference type="GO" id="GO:0004659">
    <property type="term" value="F:prenyltransferase activity"/>
    <property type="evidence" value="ECO:0007669"/>
    <property type="project" value="TreeGrafter"/>
</dbReference>
<accession>L0F7D6</accession>
<evidence type="ECO:0000256" key="4">
    <source>
        <dbReference type="ARBA" id="ARBA00022723"/>
    </source>
</evidence>
<dbReference type="InterPro" id="IPR008949">
    <property type="entry name" value="Isoprenoid_synthase_dom_sf"/>
</dbReference>
<keyword evidence="7" id="KW-1185">Reference proteome</keyword>
<evidence type="ECO:0000313" key="6">
    <source>
        <dbReference type="EMBL" id="AGA69754.1"/>
    </source>
</evidence>
<reference evidence="7" key="1">
    <citation type="submission" date="2012-02" db="EMBL/GenBank/DDBJ databases">
        <title>Complete sequence of Desulfitobacterium dichloroeliminans LMG P-21439.</title>
        <authorList>
            <person name="Lucas S."/>
            <person name="Han J."/>
            <person name="Lapidus A."/>
            <person name="Cheng J.-F."/>
            <person name="Goodwin L."/>
            <person name="Pitluck S."/>
            <person name="Peters L."/>
            <person name="Ovchinnikova G."/>
            <person name="Teshima H."/>
            <person name="Detter J.C."/>
            <person name="Han C."/>
            <person name="Tapia R."/>
            <person name="Land M."/>
            <person name="Hauser L."/>
            <person name="Kyrpides N."/>
            <person name="Ivanova N."/>
            <person name="Pagani I."/>
            <person name="Kruse T."/>
            <person name="de Vos W.M."/>
            <person name="Boon N."/>
            <person name="Smidt H."/>
            <person name="Woyke T."/>
        </authorList>
    </citation>
    <scope>NUCLEOTIDE SEQUENCE [LARGE SCALE GENOMIC DNA]</scope>
    <source>
        <strain evidence="7">LMG P-21439 / DCA1</strain>
    </source>
</reference>
<evidence type="ECO:0000256" key="2">
    <source>
        <dbReference type="ARBA" id="ARBA00006706"/>
    </source>
</evidence>
<keyword evidence="3" id="KW-0808">Transferase</keyword>
<sequence>MSLLTEHFKEELEEIRKTLRREIKLKAAEFDDLVELDFDELDNNACSLIVLSISQAFGGVNRSAIRLAIILQYIFMADQVHRLMTDDPDLEESKRQFPVLVGDFLYGKFFLSLCKENMLHFLAPLAKVIESMNQGAITRWLAKDRTVDQAEFLKIFEMERATLTGLAARLGAELSGCPVKVQNQCEVLGWNLGLAWAASQDQVEDNVINDALHEARNVLLELPNPKGHSLGELINYIESHLKIETLKINYE</sequence>